<reference evidence="7" key="1">
    <citation type="submission" date="2015-12" db="EMBL/GenBank/DDBJ databases">
        <title>De novo transcriptome assembly of four potential Pierce s Disease insect vectors from Arizona vineyards.</title>
        <authorList>
            <person name="Tassone E.E."/>
        </authorList>
    </citation>
    <scope>NUCLEOTIDE SEQUENCE</scope>
</reference>
<feature type="compositionally biased region" description="Basic residues" evidence="6">
    <location>
        <begin position="1"/>
        <end position="21"/>
    </location>
</feature>
<evidence type="ECO:0000256" key="6">
    <source>
        <dbReference type="SAM" id="MobiDB-lite"/>
    </source>
</evidence>
<evidence type="ECO:0000256" key="3">
    <source>
        <dbReference type="ARBA" id="ARBA00022737"/>
    </source>
</evidence>
<dbReference type="InterPro" id="IPR020472">
    <property type="entry name" value="WD40_PAC1"/>
</dbReference>
<proteinExistence type="predicted"/>
<evidence type="ECO:0000256" key="4">
    <source>
        <dbReference type="ARBA" id="ARBA00023242"/>
    </source>
</evidence>
<protein>
    <submittedName>
        <fullName evidence="7">Uncharacterized protein</fullName>
    </submittedName>
</protein>
<accession>A0A1B6CC39</accession>
<keyword evidence="4" id="KW-0539">Nucleus</keyword>
<dbReference type="Gene3D" id="2.130.10.10">
    <property type="entry name" value="YVTN repeat-like/Quinoprotein amine dehydrogenase"/>
    <property type="match status" value="1"/>
</dbReference>
<evidence type="ECO:0000256" key="5">
    <source>
        <dbReference type="PROSITE-ProRule" id="PRU00221"/>
    </source>
</evidence>
<feature type="repeat" description="WD" evidence="5">
    <location>
        <begin position="287"/>
        <end position="328"/>
    </location>
</feature>
<feature type="repeat" description="WD" evidence="5">
    <location>
        <begin position="378"/>
        <end position="410"/>
    </location>
</feature>
<name>A0A1B6CC39_9HEMI</name>
<gene>
    <name evidence="7" type="ORF">g.1436</name>
</gene>
<dbReference type="PROSITE" id="PS00678">
    <property type="entry name" value="WD_REPEATS_1"/>
    <property type="match status" value="1"/>
</dbReference>
<sequence>MSFFIRKKTKNTNSLKRKTKHITYEPRKKTSKNKSSNNLQSSHKVGSDSEVDSDFILSDEDNVLSNYESDEENEITVQEKKVSLAKKYLEEIEKEEKERLDVTSIDSKVIDKRLRDDLLDQAGRLRKNIADKLVPVTESDILVLRCKEHKLSITCVVASYDNRFVYSASKDASIVKWSLESKSKINSISSKHKEKDINHKINSHSSPIISLAISYSNKFLASGDESKEGVIRIWNAETLDHIHNFKGHRDAIYGLAFCRDTNHLYSCSKDRSVKIWNMDEMSYIETLFGHQSHVTSIDVLSKDRAVSCGGTDNSIRVWKITEESQLIFNGQQRSIDVLKRIDPQHFVSSGDDGLLCVWGMLKKKPLCIINHAHGIDPSTSEPNWLTSVTTIPNTDVIASGSIDGSIKLWKCDDKYRSINLMWTIPIIGFVNSLCFTANENFLLAGIGQEHKCGRWARLKEAKNHIAIIPIKKLSNK</sequence>
<dbReference type="SMART" id="SM00320">
    <property type="entry name" value="WD40"/>
    <property type="match status" value="6"/>
</dbReference>
<dbReference type="Pfam" id="PF00400">
    <property type="entry name" value="WD40"/>
    <property type="match status" value="5"/>
</dbReference>
<dbReference type="PROSITE" id="PS50294">
    <property type="entry name" value="WD_REPEATS_REGION"/>
    <property type="match status" value="2"/>
</dbReference>
<feature type="repeat" description="WD" evidence="5">
    <location>
        <begin position="245"/>
        <end position="286"/>
    </location>
</feature>
<dbReference type="InterPro" id="IPR015943">
    <property type="entry name" value="WD40/YVTN_repeat-like_dom_sf"/>
</dbReference>
<dbReference type="PANTHER" id="PTHR19865">
    <property type="entry name" value="U3 SMALL NUCLEOLAR RNA INTERACTING PROTEIN 2"/>
    <property type="match status" value="1"/>
</dbReference>
<dbReference type="SUPFAM" id="SSF50978">
    <property type="entry name" value="WD40 repeat-like"/>
    <property type="match status" value="1"/>
</dbReference>
<feature type="repeat" description="WD" evidence="5">
    <location>
        <begin position="146"/>
        <end position="187"/>
    </location>
</feature>
<evidence type="ECO:0000256" key="1">
    <source>
        <dbReference type="ARBA" id="ARBA00004123"/>
    </source>
</evidence>
<evidence type="ECO:0000313" key="7">
    <source>
        <dbReference type="EMBL" id="JAS11016.1"/>
    </source>
</evidence>
<comment type="subcellular location">
    <subcellularLocation>
        <location evidence="1">Nucleus</location>
    </subcellularLocation>
</comment>
<dbReference type="CDD" id="cd00200">
    <property type="entry name" value="WD40"/>
    <property type="match status" value="1"/>
</dbReference>
<dbReference type="PRINTS" id="PR00320">
    <property type="entry name" value="GPROTEINBRPT"/>
</dbReference>
<dbReference type="InterPro" id="IPR039241">
    <property type="entry name" value="Rrp9-like"/>
</dbReference>
<dbReference type="FunFam" id="2.130.10.10:FF:000509">
    <property type="entry name" value="U3 small nucleolar RNA-interacting protein"/>
    <property type="match status" value="1"/>
</dbReference>
<keyword evidence="2 5" id="KW-0853">WD repeat</keyword>
<dbReference type="PROSITE" id="PS50082">
    <property type="entry name" value="WD_REPEATS_2"/>
    <property type="match status" value="4"/>
</dbReference>
<dbReference type="InterPro" id="IPR019775">
    <property type="entry name" value="WD40_repeat_CS"/>
</dbReference>
<evidence type="ECO:0000256" key="2">
    <source>
        <dbReference type="ARBA" id="ARBA00022574"/>
    </source>
</evidence>
<feature type="region of interest" description="Disordered" evidence="6">
    <location>
        <begin position="1"/>
        <end position="52"/>
    </location>
</feature>
<dbReference type="InterPro" id="IPR036322">
    <property type="entry name" value="WD40_repeat_dom_sf"/>
</dbReference>
<dbReference type="GO" id="GO:0032040">
    <property type="term" value="C:small-subunit processome"/>
    <property type="evidence" value="ECO:0007669"/>
    <property type="project" value="TreeGrafter"/>
</dbReference>
<dbReference type="PANTHER" id="PTHR19865:SF0">
    <property type="entry name" value="U3 SMALL NUCLEOLAR RNA-INTERACTING PROTEIN 2"/>
    <property type="match status" value="1"/>
</dbReference>
<dbReference type="InterPro" id="IPR001680">
    <property type="entry name" value="WD40_rpt"/>
</dbReference>
<feature type="compositionally biased region" description="Low complexity" evidence="6">
    <location>
        <begin position="33"/>
        <end position="44"/>
    </location>
</feature>
<keyword evidence="3" id="KW-0677">Repeat</keyword>
<dbReference type="GO" id="GO:0034511">
    <property type="term" value="F:U3 snoRNA binding"/>
    <property type="evidence" value="ECO:0007669"/>
    <property type="project" value="InterPro"/>
</dbReference>
<organism evidence="7">
    <name type="scientific">Clastoptera arizonana</name>
    <name type="common">Arizona spittle bug</name>
    <dbReference type="NCBI Taxonomy" id="38151"/>
    <lineage>
        <taxon>Eukaryota</taxon>
        <taxon>Metazoa</taxon>
        <taxon>Ecdysozoa</taxon>
        <taxon>Arthropoda</taxon>
        <taxon>Hexapoda</taxon>
        <taxon>Insecta</taxon>
        <taxon>Pterygota</taxon>
        <taxon>Neoptera</taxon>
        <taxon>Paraneoptera</taxon>
        <taxon>Hemiptera</taxon>
        <taxon>Auchenorrhyncha</taxon>
        <taxon>Cercopoidea</taxon>
        <taxon>Clastopteridae</taxon>
        <taxon>Clastoptera</taxon>
    </lineage>
</organism>
<dbReference type="AlphaFoldDB" id="A0A1B6CC39"/>
<dbReference type="EMBL" id="GEDC01026282">
    <property type="protein sequence ID" value="JAS11016.1"/>
    <property type="molecule type" value="Transcribed_RNA"/>
</dbReference>